<organism evidence="3 4">
    <name type="scientific">Aspergillus tanneri</name>
    <dbReference type="NCBI Taxonomy" id="1220188"/>
    <lineage>
        <taxon>Eukaryota</taxon>
        <taxon>Fungi</taxon>
        <taxon>Dikarya</taxon>
        <taxon>Ascomycota</taxon>
        <taxon>Pezizomycotina</taxon>
        <taxon>Eurotiomycetes</taxon>
        <taxon>Eurotiomycetidae</taxon>
        <taxon>Eurotiales</taxon>
        <taxon>Aspergillaceae</taxon>
        <taxon>Aspergillus</taxon>
        <taxon>Aspergillus subgen. Circumdati</taxon>
    </lineage>
</organism>
<dbReference type="EMBL" id="QUQM01000008">
    <property type="protein sequence ID" value="KAA8641740.1"/>
    <property type="molecule type" value="Genomic_DNA"/>
</dbReference>
<dbReference type="AlphaFoldDB" id="A0A4S3J3Y2"/>
<evidence type="ECO:0000313" key="2">
    <source>
        <dbReference type="EMBL" id="KAA8641740.1"/>
    </source>
</evidence>
<accession>A0A4S3J3Y2</accession>
<feature type="compositionally biased region" description="Polar residues" evidence="1">
    <location>
        <begin position="70"/>
        <end position="91"/>
    </location>
</feature>
<name>A0A4S3J3Y2_9EURO</name>
<dbReference type="GeneID" id="54333380"/>
<dbReference type="VEuPathDB" id="FungiDB:EYZ11_011239"/>
<sequence length="232" mass="25905">MEKAQKNKTVVVAPKSKILNKTSQRGERKLVRSRGIKRPREETQETLSIRSGSRLRANREKRAKKAVTQIDLTTWEGTNPTSTGTRNQEQPDNGLEAPLAPGNLNSSEDGFDGDLSGDTPPVRRVTVTFHAYYLGEWRRTDAVSVQPDNPVKAQSIADRYARDLDRGARFYDRALRKVDVNHCVRAAVDDATFTILMTFGRDLVVTRQVIASVTQLLENVGNDGQLINDEIS</sequence>
<comment type="caution">
    <text evidence="3">The sequence shown here is derived from an EMBL/GenBank/DDBJ whole genome shotgun (WGS) entry which is preliminary data.</text>
</comment>
<dbReference type="OrthoDB" id="4509952at2759"/>
<reference evidence="3 4" key="1">
    <citation type="submission" date="2019-03" db="EMBL/GenBank/DDBJ databases">
        <title>The genome sequence of a newly discovered highly antifungal drug resistant Aspergillus species, Aspergillus tanneri NIH 1004.</title>
        <authorList>
            <person name="Mounaud S."/>
            <person name="Singh I."/>
            <person name="Joardar V."/>
            <person name="Pakala S."/>
            <person name="Pakala S."/>
            <person name="Venepally P."/>
            <person name="Hoover J."/>
            <person name="Nierman W."/>
            <person name="Chung J."/>
            <person name="Losada L."/>
        </authorList>
    </citation>
    <scope>NUCLEOTIDE SEQUENCE [LARGE SCALE GENOMIC DNA]</scope>
    <source>
        <strain evidence="3 4">NIH1004</strain>
    </source>
</reference>
<feature type="region of interest" description="Disordered" evidence="1">
    <location>
        <begin position="1"/>
        <end position="119"/>
    </location>
</feature>
<gene>
    <name evidence="2" type="ORF">ATNIH1004_010679</name>
    <name evidence="3" type="ORF">EYZ11_011239</name>
</gene>
<dbReference type="EMBL" id="SOSA01000675">
    <property type="protein sequence ID" value="THC89312.1"/>
    <property type="molecule type" value="Genomic_DNA"/>
</dbReference>
<keyword evidence="4" id="KW-1185">Reference proteome</keyword>
<evidence type="ECO:0000313" key="5">
    <source>
        <dbReference type="Proteomes" id="UP000324241"/>
    </source>
</evidence>
<dbReference type="STRING" id="1220188.A0A4S3J3Y2"/>
<dbReference type="RefSeq" id="XP_033421102.1">
    <property type="nucleotide sequence ID" value="XM_033575247.1"/>
</dbReference>
<protein>
    <submittedName>
        <fullName evidence="3">Uncharacterized protein</fullName>
    </submittedName>
</protein>
<reference evidence="2 5" key="2">
    <citation type="submission" date="2019-08" db="EMBL/GenBank/DDBJ databases">
        <title>The genome sequence of a newly discovered highly antifungal drug resistant Aspergillus species, Aspergillus tanneri NIH 1004.</title>
        <authorList>
            <person name="Mounaud S."/>
            <person name="Singh I."/>
            <person name="Joardar V."/>
            <person name="Pakala S."/>
            <person name="Pakala S."/>
            <person name="Venepally P."/>
            <person name="Chung J.K."/>
            <person name="Losada L."/>
            <person name="Nierman W.C."/>
        </authorList>
    </citation>
    <scope>NUCLEOTIDE SEQUENCE [LARGE SCALE GENOMIC DNA]</scope>
    <source>
        <strain evidence="2 5">NIH1004</strain>
    </source>
</reference>
<evidence type="ECO:0000313" key="3">
    <source>
        <dbReference type="EMBL" id="THC89312.1"/>
    </source>
</evidence>
<dbReference type="Proteomes" id="UP000324241">
    <property type="component" value="Unassembled WGS sequence"/>
</dbReference>
<evidence type="ECO:0000313" key="4">
    <source>
        <dbReference type="Proteomes" id="UP000308092"/>
    </source>
</evidence>
<evidence type="ECO:0000256" key="1">
    <source>
        <dbReference type="SAM" id="MobiDB-lite"/>
    </source>
</evidence>
<proteinExistence type="predicted"/>
<dbReference type="Proteomes" id="UP000308092">
    <property type="component" value="Unassembled WGS sequence"/>
</dbReference>